<accession>G2XZS7</accession>
<dbReference type="Proteomes" id="UP000008177">
    <property type="component" value="Unplaced contigs"/>
</dbReference>
<reference evidence="2" key="1">
    <citation type="journal article" date="2011" name="PLoS Genet.">
        <title>Genomic analysis of the necrotrophic fungal pathogens Sclerotinia sclerotiorum and Botrytis cinerea.</title>
        <authorList>
            <person name="Amselem J."/>
            <person name="Cuomo C.A."/>
            <person name="van Kan J.A."/>
            <person name="Viaud M."/>
            <person name="Benito E.P."/>
            <person name="Couloux A."/>
            <person name="Coutinho P.M."/>
            <person name="de Vries R.P."/>
            <person name="Dyer P.S."/>
            <person name="Fillinger S."/>
            <person name="Fournier E."/>
            <person name="Gout L."/>
            <person name="Hahn M."/>
            <person name="Kohn L."/>
            <person name="Lapalu N."/>
            <person name="Plummer K.M."/>
            <person name="Pradier J.M."/>
            <person name="Quevillon E."/>
            <person name="Sharon A."/>
            <person name="Simon A."/>
            <person name="ten Have A."/>
            <person name="Tudzynski B."/>
            <person name="Tudzynski P."/>
            <person name="Wincker P."/>
            <person name="Andrew M."/>
            <person name="Anthouard V."/>
            <person name="Beever R.E."/>
            <person name="Beffa R."/>
            <person name="Benoit I."/>
            <person name="Bouzid O."/>
            <person name="Brault B."/>
            <person name="Chen Z."/>
            <person name="Choquer M."/>
            <person name="Collemare J."/>
            <person name="Cotton P."/>
            <person name="Danchin E.G."/>
            <person name="Da Silva C."/>
            <person name="Gautier A."/>
            <person name="Giraud C."/>
            <person name="Giraud T."/>
            <person name="Gonzalez C."/>
            <person name="Grossetete S."/>
            <person name="Guldener U."/>
            <person name="Henrissat B."/>
            <person name="Howlett B.J."/>
            <person name="Kodira C."/>
            <person name="Kretschmer M."/>
            <person name="Lappartient A."/>
            <person name="Leroch M."/>
            <person name="Levis C."/>
            <person name="Mauceli E."/>
            <person name="Neuveglise C."/>
            <person name="Oeser B."/>
            <person name="Pearson M."/>
            <person name="Poulain J."/>
            <person name="Poussereau N."/>
            <person name="Quesneville H."/>
            <person name="Rascle C."/>
            <person name="Schumacher J."/>
            <person name="Segurens B."/>
            <person name="Sexton A."/>
            <person name="Silva E."/>
            <person name="Sirven C."/>
            <person name="Soanes D.M."/>
            <person name="Talbot N.J."/>
            <person name="Templeton M."/>
            <person name="Yandava C."/>
            <person name="Yarden O."/>
            <person name="Zeng Q."/>
            <person name="Rollins J.A."/>
            <person name="Lebrun M.H."/>
            <person name="Dickman M."/>
        </authorList>
    </citation>
    <scope>NUCLEOTIDE SEQUENCE [LARGE SCALE GENOMIC DNA]</scope>
    <source>
        <strain evidence="2">T4</strain>
    </source>
</reference>
<dbReference type="EMBL" id="FQ790278">
    <property type="protein sequence ID" value="CCD45964.1"/>
    <property type="molecule type" value="Genomic_DNA"/>
</dbReference>
<gene>
    <name evidence="1" type="ORF">BofuT4_P049820.1</name>
</gene>
<name>G2XZS7_BOTF4</name>
<organism evidence="1 2">
    <name type="scientific">Botryotinia fuckeliana (strain T4)</name>
    <name type="common">Noble rot fungus</name>
    <name type="synonym">Botrytis cinerea</name>
    <dbReference type="NCBI Taxonomy" id="999810"/>
    <lineage>
        <taxon>Eukaryota</taxon>
        <taxon>Fungi</taxon>
        <taxon>Dikarya</taxon>
        <taxon>Ascomycota</taxon>
        <taxon>Pezizomycotina</taxon>
        <taxon>Leotiomycetes</taxon>
        <taxon>Helotiales</taxon>
        <taxon>Sclerotiniaceae</taxon>
        <taxon>Botrytis</taxon>
    </lineage>
</organism>
<sequence length="94" mass="10712">MSRDTGRKMDVEKSVAVEASDLYSSRTNNNKGTGIHRVGETGVPMTPSSSIISRMMKVEMFRYASQLIKCKTYQPLLCTSYNLFEVMFMRNVIF</sequence>
<evidence type="ECO:0000313" key="1">
    <source>
        <dbReference type="EMBL" id="CCD45964.1"/>
    </source>
</evidence>
<dbReference type="InParanoid" id="G2XZS7"/>
<evidence type="ECO:0000313" key="2">
    <source>
        <dbReference type="Proteomes" id="UP000008177"/>
    </source>
</evidence>
<proteinExistence type="predicted"/>
<dbReference type="AlphaFoldDB" id="G2XZS7"/>
<dbReference type="HOGENOM" id="CLU_2385884_0_0_1"/>
<protein>
    <submittedName>
        <fullName evidence="1">Uncharacterized protein</fullName>
    </submittedName>
</protein>